<evidence type="ECO:0008006" key="4">
    <source>
        <dbReference type="Google" id="ProtNLM"/>
    </source>
</evidence>
<dbReference type="InterPro" id="IPR043129">
    <property type="entry name" value="ATPase_NBD"/>
</dbReference>
<evidence type="ECO:0000313" key="3">
    <source>
        <dbReference type="Proteomes" id="UP000676336"/>
    </source>
</evidence>
<sequence length="84" mass="9528">IEVSVEPFSAQIFYLNDIGIHQILIDSIVKCDISIQQELCNNIILAGGTTNIQGFRDRLQEELQALAINQIHIYDGVPEKRQYV</sequence>
<feature type="non-terminal residue" evidence="2">
    <location>
        <position position="84"/>
    </location>
</feature>
<name>A0A8S2U0Y5_9BILA</name>
<evidence type="ECO:0000256" key="1">
    <source>
        <dbReference type="ARBA" id="ARBA00003520"/>
    </source>
</evidence>
<dbReference type="Pfam" id="PF00022">
    <property type="entry name" value="Actin"/>
    <property type="match status" value="1"/>
</dbReference>
<comment type="caution">
    <text evidence="2">The sequence shown here is derived from an EMBL/GenBank/DDBJ whole genome shotgun (WGS) entry which is preliminary data.</text>
</comment>
<dbReference type="Gene3D" id="3.30.420.40">
    <property type="match status" value="1"/>
</dbReference>
<reference evidence="2" key="1">
    <citation type="submission" date="2021-02" db="EMBL/GenBank/DDBJ databases">
        <authorList>
            <person name="Nowell W R."/>
        </authorList>
    </citation>
    <scope>NUCLEOTIDE SEQUENCE</scope>
</reference>
<dbReference type="EMBL" id="CAJOBI010039614">
    <property type="protein sequence ID" value="CAF4317911.1"/>
    <property type="molecule type" value="Genomic_DNA"/>
</dbReference>
<organism evidence="2 3">
    <name type="scientific">Rotaria magnacalcarata</name>
    <dbReference type="NCBI Taxonomy" id="392030"/>
    <lineage>
        <taxon>Eukaryota</taxon>
        <taxon>Metazoa</taxon>
        <taxon>Spiralia</taxon>
        <taxon>Gnathifera</taxon>
        <taxon>Rotifera</taxon>
        <taxon>Eurotatoria</taxon>
        <taxon>Bdelloidea</taxon>
        <taxon>Philodinida</taxon>
        <taxon>Philodinidae</taxon>
        <taxon>Rotaria</taxon>
    </lineage>
</organism>
<protein>
    <recommendedName>
        <fullName evidence="4">Actin</fullName>
    </recommendedName>
</protein>
<accession>A0A8S2U0Y5</accession>
<evidence type="ECO:0000313" key="2">
    <source>
        <dbReference type="EMBL" id="CAF4317911.1"/>
    </source>
</evidence>
<dbReference type="AlphaFoldDB" id="A0A8S2U0Y5"/>
<feature type="non-terminal residue" evidence="2">
    <location>
        <position position="1"/>
    </location>
</feature>
<dbReference type="InterPro" id="IPR004000">
    <property type="entry name" value="Actin"/>
</dbReference>
<dbReference type="PANTHER" id="PTHR11937">
    <property type="entry name" value="ACTIN"/>
    <property type="match status" value="1"/>
</dbReference>
<dbReference type="SUPFAM" id="SSF53067">
    <property type="entry name" value="Actin-like ATPase domain"/>
    <property type="match status" value="1"/>
</dbReference>
<dbReference type="Proteomes" id="UP000676336">
    <property type="component" value="Unassembled WGS sequence"/>
</dbReference>
<proteinExistence type="predicted"/>
<gene>
    <name evidence="2" type="ORF">SMN809_LOCUS26823</name>
</gene>
<comment type="function">
    <text evidence="1">Actins are highly conserved proteins that are involved in various types of cell motility and are ubiquitously expressed in all eukaryotic cells.</text>
</comment>